<keyword evidence="2 3" id="KW-0808">Transferase</keyword>
<dbReference type="Proteomes" id="UP000481252">
    <property type="component" value="Unassembled WGS sequence"/>
</dbReference>
<dbReference type="InterPro" id="IPR016874">
    <property type="entry name" value="TcmP-like"/>
</dbReference>
<gene>
    <name evidence="3" type="ORF">G6N74_29890</name>
</gene>
<dbReference type="Pfam" id="PF04072">
    <property type="entry name" value="LCM"/>
    <property type="match status" value="1"/>
</dbReference>
<evidence type="ECO:0000313" key="4">
    <source>
        <dbReference type="Proteomes" id="UP000481252"/>
    </source>
</evidence>
<keyword evidence="4" id="KW-1185">Reference proteome</keyword>
<accession>A0A7C9VAU4</accession>
<organism evidence="3 4">
    <name type="scientific">Mesorhizobium zhangyense</name>
    <dbReference type="NCBI Taxonomy" id="1776730"/>
    <lineage>
        <taxon>Bacteria</taxon>
        <taxon>Pseudomonadati</taxon>
        <taxon>Pseudomonadota</taxon>
        <taxon>Alphaproteobacteria</taxon>
        <taxon>Hyphomicrobiales</taxon>
        <taxon>Phyllobacteriaceae</taxon>
        <taxon>Mesorhizobium</taxon>
    </lineage>
</organism>
<evidence type="ECO:0000313" key="3">
    <source>
        <dbReference type="EMBL" id="NGN45265.1"/>
    </source>
</evidence>
<dbReference type="InterPro" id="IPR029063">
    <property type="entry name" value="SAM-dependent_MTases_sf"/>
</dbReference>
<comment type="caution">
    <text evidence="3">The sequence shown here is derived from an EMBL/GenBank/DDBJ whole genome shotgun (WGS) entry which is preliminary data.</text>
</comment>
<dbReference type="PANTHER" id="PTHR43619">
    <property type="entry name" value="S-ADENOSYL-L-METHIONINE-DEPENDENT METHYLTRANSFERASE YKTD-RELATED"/>
    <property type="match status" value="1"/>
</dbReference>
<dbReference type="PIRSF" id="PIRSF028177">
    <property type="entry name" value="Polyketide_synth_Omtfrase_TcmP"/>
    <property type="match status" value="1"/>
</dbReference>
<keyword evidence="1 3" id="KW-0489">Methyltransferase</keyword>
<dbReference type="InterPro" id="IPR007213">
    <property type="entry name" value="Ppm1/Ppm2/Tcmp"/>
</dbReference>
<proteinExistence type="predicted"/>
<dbReference type="GO" id="GO:0008168">
    <property type="term" value="F:methyltransferase activity"/>
    <property type="evidence" value="ECO:0007669"/>
    <property type="project" value="UniProtKB-KW"/>
</dbReference>
<protein>
    <submittedName>
        <fullName evidence="3">Class I SAM-dependent methyltransferase</fullName>
    </submittedName>
</protein>
<evidence type="ECO:0000256" key="1">
    <source>
        <dbReference type="ARBA" id="ARBA00022603"/>
    </source>
</evidence>
<dbReference type="EMBL" id="JAAKZG010000032">
    <property type="protein sequence ID" value="NGN45265.1"/>
    <property type="molecule type" value="Genomic_DNA"/>
</dbReference>
<name>A0A7C9VAU4_9HYPH</name>
<sequence length="271" mass="30941">MEREKVALTKEKETLLITLYGKALESRQADSLLRDHFADEAVGRIDYDFARLKVDNNMSVGLAIRAKTLDDWVSEFLARHPDAMVLHLGCGLDTRIFRLDPPAGVEWFDVDYPQVIALRRKLYPERQNYHLIGSSVTDPAWLDKVPHDRPALVVAEGLMPYLPAEEGPRLFARLVSHLARGEIIGDAYSDFGLWLVSLAPSIRATGAELRWGINDARDLEKAVPGLKLVEEVSAYKPEHTARMDWASRWLILLWSFIPPLRRVGRLLRYRF</sequence>
<dbReference type="SUPFAM" id="SSF53335">
    <property type="entry name" value="S-adenosyl-L-methionine-dependent methyltransferases"/>
    <property type="match status" value="1"/>
</dbReference>
<dbReference type="AlphaFoldDB" id="A0A7C9VAU4"/>
<dbReference type="PANTHER" id="PTHR43619:SF2">
    <property type="entry name" value="S-ADENOSYL-L-METHIONINE-DEPENDENT METHYLTRANSFERASES SUPERFAMILY PROTEIN"/>
    <property type="match status" value="1"/>
</dbReference>
<dbReference type="RefSeq" id="WP_165121637.1">
    <property type="nucleotide sequence ID" value="NZ_JAAKZG010000032.1"/>
</dbReference>
<dbReference type="GO" id="GO:0032259">
    <property type="term" value="P:methylation"/>
    <property type="evidence" value="ECO:0007669"/>
    <property type="project" value="UniProtKB-KW"/>
</dbReference>
<reference evidence="3 4" key="1">
    <citation type="submission" date="2020-02" db="EMBL/GenBank/DDBJ databases">
        <title>Genome sequence of the type strain CGMCC 1.15528 of Mesorhizobium zhangyense.</title>
        <authorList>
            <person name="Gao J."/>
            <person name="Sun J."/>
        </authorList>
    </citation>
    <scope>NUCLEOTIDE SEQUENCE [LARGE SCALE GENOMIC DNA]</scope>
    <source>
        <strain evidence="3 4">CGMCC 1.15528</strain>
    </source>
</reference>
<evidence type="ECO:0000256" key="2">
    <source>
        <dbReference type="ARBA" id="ARBA00022679"/>
    </source>
</evidence>
<dbReference type="Gene3D" id="3.40.50.150">
    <property type="entry name" value="Vaccinia Virus protein VP39"/>
    <property type="match status" value="1"/>
</dbReference>